<evidence type="ECO:0000313" key="2">
    <source>
        <dbReference type="EMBL" id="MBW90272.1"/>
    </source>
</evidence>
<reference evidence="2" key="1">
    <citation type="submission" date="2018-02" db="EMBL/GenBank/DDBJ databases">
        <title>Rhizophora mucronata_Transcriptome.</title>
        <authorList>
            <person name="Meera S.P."/>
            <person name="Sreeshan A."/>
            <person name="Augustine A."/>
        </authorList>
    </citation>
    <scope>NUCLEOTIDE SEQUENCE</scope>
    <source>
        <tissue evidence="2">Leaf</tissue>
    </source>
</reference>
<sequence length="56" mass="6703">MRKQKLLLISTNFKKSPKPTLEFTMQCQLTTQRKKKSRKQGSSLPNKRNIRKLERE</sequence>
<dbReference type="EMBL" id="GGEC01009789">
    <property type="protein sequence ID" value="MBW90272.1"/>
    <property type="molecule type" value="Transcribed_RNA"/>
</dbReference>
<organism evidence="2">
    <name type="scientific">Rhizophora mucronata</name>
    <name type="common">Asiatic mangrove</name>
    <dbReference type="NCBI Taxonomy" id="61149"/>
    <lineage>
        <taxon>Eukaryota</taxon>
        <taxon>Viridiplantae</taxon>
        <taxon>Streptophyta</taxon>
        <taxon>Embryophyta</taxon>
        <taxon>Tracheophyta</taxon>
        <taxon>Spermatophyta</taxon>
        <taxon>Magnoliopsida</taxon>
        <taxon>eudicotyledons</taxon>
        <taxon>Gunneridae</taxon>
        <taxon>Pentapetalae</taxon>
        <taxon>rosids</taxon>
        <taxon>fabids</taxon>
        <taxon>Malpighiales</taxon>
        <taxon>Rhizophoraceae</taxon>
        <taxon>Rhizophora</taxon>
    </lineage>
</organism>
<proteinExistence type="predicted"/>
<protein>
    <submittedName>
        <fullName evidence="2">Uncharacterized protein</fullName>
    </submittedName>
</protein>
<dbReference type="AlphaFoldDB" id="A0A2P2J9W9"/>
<evidence type="ECO:0000256" key="1">
    <source>
        <dbReference type="SAM" id="MobiDB-lite"/>
    </source>
</evidence>
<name>A0A2P2J9W9_RHIMU</name>
<feature type="region of interest" description="Disordered" evidence="1">
    <location>
        <begin position="28"/>
        <end position="56"/>
    </location>
</feature>
<accession>A0A2P2J9W9</accession>